<sequence>MNVPDRMLVGRRRLMQGAAGLLGGLPLAAVLADPKLARAAAAGLQDVTIEVPGHGQAKAALALPAAESAPAVMLIHEWWGLNDQIKTVAAELAQLGYVALAIDLFDGKVATTPDAARAQVQGMQDEKGKAICGAWLTWLETAKVDGASRANGKLATLGWCFGGGWSLQASLVHPVDGTVIYYGRVGGTPEELKALKGPVQGHFAEKDQFITQSMVTAWTRSMDMAGQSYEVFWYDADHAFANPTGSRYDEPDARLAWGRTTEFLDHTMRSW</sequence>
<dbReference type="InterPro" id="IPR029058">
    <property type="entry name" value="AB_hydrolase_fold"/>
</dbReference>
<name>A0ABV7L9V2_9PROT</name>
<dbReference type="Gene3D" id="3.40.50.1820">
    <property type="entry name" value="alpha/beta hydrolase"/>
    <property type="match status" value="1"/>
</dbReference>
<dbReference type="InterPro" id="IPR002925">
    <property type="entry name" value="Dienelactn_hydro"/>
</dbReference>
<dbReference type="InterPro" id="IPR051049">
    <property type="entry name" value="Dienelactone_hydrolase-like"/>
</dbReference>
<dbReference type="GO" id="GO:0016787">
    <property type="term" value="F:hydrolase activity"/>
    <property type="evidence" value="ECO:0007669"/>
    <property type="project" value="UniProtKB-KW"/>
</dbReference>
<evidence type="ECO:0000313" key="2">
    <source>
        <dbReference type="EMBL" id="MFC3231304.1"/>
    </source>
</evidence>
<organism evidence="2 3">
    <name type="scientific">Marinibaculum pumilum</name>
    <dbReference type="NCBI Taxonomy" id="1766165"/>
    <lineage>
        <taxon>Bacteria</taxon>
        <taxon>Pseudomonadati</taxon>
        <taxon>Pseudomonadota</taxon>
        <taxon>Alphaproteobacteria</taxon>
        <taxon>Rhodospirillales</taxon>
        <taxon>Rhodospirillaceae</taxon>
        <taxon>Marinibaculum</taxon>
    </lineage>
</organism>
<evidence type="ECO:0000313" key="3">
    <source>
        <dbReference type="Proteomes" id="UP001595528"/>
    </source>
</evidence>
<dbReference type="PROSITE" id="PS51318">
    <property type="entry name" value="TAT"/>
    <property type="match status" value="1"/>
</dbReference>
<proteinExistence type="predicted"/>
<dbReference type="PANTHER" id="PTHR46623">
    <property type="entry name" value="CARBOXYMETHYLENEBUTENOLIDASE-RELATED"/>
    <property type="match status" value="1"/>
</dbReference>
<keyword evidence="2" id="KW-0378">Hydrolase</keyword>
<dbReference type="EMBL" id="JBHRTR010000054">
    <property type="protein sequence ID" value="MFC3231304.1"/>
    <property type="molecule type" value="Genomic_DNA"/>
</dbReference>
<evidence type="ECO:0000259" key="1">
    <source>
        <dbReference type="Pfam" id="PF01738"/>
    </source>
</evidence>
<keyword evidence="3" id="KW-1185">Reference proteome</keyword>
<dbReference type="PANTHER" id="PTHR46623:SF6">
    <property type="entry name" value="ALPHA_BETA-HYDROLASES SUPERFAMILY PROTEIN"/>
    <property type="match status" value="1"/>
</dbReference>
<gene>
    <name evidence="2" type="ORF">ACFOGJ_28910</name>
</gene>
<protein>
    <submittedName>
        <fullName evidence="2">Dienelactone hydrolase family protein</fullName>
        <ecNumber evidence="2">3.1.-.-</ecNumber>
    </submittedName>
</protein>
<dbReference type="RefSeq" id="WP_379906775.1">
    <property type="nucleotide sequence ID" value="NZ_JBHRTR010000054.1"/>
</dbReference>
<dbReference type="SUPFAM" id="SSF53474">
    <property type="entry name" value="alpha/beta-Hydrolases"/>
    <property type="match status" value="1"/>
</dbReference>
<dbReference type="EC" id="3.1.-.-" evidence="2"/>
<dbReference type="Pfam" id="PF01738">
    <property type="entry name" value="DLH"/>
    <property type="match status" value="1"/>
</dbReference>
<comment type="caution">
    <text evidence="2">The sequence shown here is derived from an EMBL/GenBank/DDBJ whole genome shotgun (WGS) entry which is preliminary data.</text>
</comment>
<dbReference type="InterPro" id="IPR006311">
    <property type="entry name" value="TAT_signal"/>
</dbReference>
<feature type="domain" description="Dienelactone hydrolase" evidence="1">
    <location>
        <begin position="59"/>
        <end position="266"/>
    </location>
</feature>
<dbReference type="Proteomes" id="UP001595528">
    <property type="component" value="Unassembled WGS sequence"/>
</dbReference>
<accession>A0ABV7L9V2</accession>
<reference evidence="3" key="1">
    <citation type="journal article" date="2019" name="Int. J. Syst. Evol. Microbiol.">
        <title>The Global Catalogue of Microorganisms (GCM) 10K type strain sequencing project: providing services to taxonomists for standard genome sequencing and annotation.</title>
        <authorList>
            <consortium name="The Broad Institute Genomics Platform"/>
            <consortium name="The Broad Institute Genome Sequencing Center for Infectious Disease"/>
            <person name="Wu L."/>
            <person name="Ma J."/>
        </authorList>
    </citation>
    <scope>NUCLEOTIDE SEQUENCE [LARGE SCALE GENOMIC DNA]</scope>
    <source>
        <strain evidence="3">KCTC 42964</strain>
    </source>
</reference>